<sequence length="105" mass="12316">MLVAAGQEEQACNEARVMTGKERFEREGINSYRYFAYRFLAEREHAKGNVQKAVLLYEKAFCYYPKSAEGERDYAAAAQMADPEERYAKYQHMSSMQYLQWEITC</sequence>
<evidence type="ECO:0008006" key="2">
    <source>
        <dbReference type="Google" id="ProtNLM"/>
    </source>
</evidence>
<dbReference type="EMBL" id="VSSQ01046681">
    <property type="protein sequence ID" value="MPN00645.1"/>
    <property type="molecule type" value="Genomic_DNA"/>
</dbReference>
<organism evidence="1">
    <name type="scientific">bioreactor metagenome</name>
    <dbReference type="NCBI Taxonomy" id="1076179"/>
    <lineage>
        <taxon>unclassified sequences</taxon>
        <taxon>metagenomes</taxon>
        <taxon>ecological metagenomes</taxon>
    </lineage>
</organism>
<evidence type="ECO:0000313" key="1">
    <source>
        <dbReference type="EMBL" id="MPN00645.1"/>
    </source>
</evidence>
<accession>A0A645EF20</accession>
<dbReference type="AlphaFoldDB" id="A0A645EF20"/>
<comment type="caution">
    <text evidence="1">The sequence shown here is derived from an EMBL/GenBank/DDBJ whole genome shotgun (WGS) entry which is preliminary data.</text>
</comment>
<gene>
    <name evidence="1" type="ORF">SDC9_147841</name>
</gene>
<reference evidence="1" key="1">
    <citation type="submission" date="2019-08" db="EMBL/GenBank/DDBJ databases">
        <authorList>
            <person name="Kucharzyk K."/>
            <person name="Murdoch R.W."/>
            <person name="Higgins S."/>
            <person name="Loffler F."/>
        </authorList>
    </citation>
    <scope>NUCLEOTIDE SEQUENCE</scope>
</reference>
<protein>
    <recommendedName>
        <fullName evidence="2">Tetratricopeptide repeat protein</fullName>
    </recommendedName>
</protein>
<proteinExistence type="predicted"/>
<name>A0A645EF20_9ZZZZ</name>